<name>A0ABR3Q8B7_9TREE</name>
<feature type="chain" id="PRO_5045084081" description="Signal sequence receptor subunit alpha" evidence="2">
    <location>
        <begin position="19"/>
        <end position="266"/>
    </location>
</feature>
<dbReference type="EMBL" id="JBBXJM010000002">
    <property type="protein sequence ID" value="KAL1410966.1"/>
    <property type="molecule type" value="Genomic_DNA"/>
</dbReference>
<feature type="transmembrane region" description="Helical" evidence="1">
    <location>
        <begin position="179"/>
        <end position="200"/>
    </location>
</feature>
<keyword evidence="2" id="KW-0732">Signal</keyword>
<evidence type="ECO:0008006" key="5">
    <source>
        <dbReference type="Google" id="ProtNLM"/>
    </source>
</evidence>
<keyword evidence="1" id="KW-0472">Membrane</keyword>
<evidence type="ECO:0000313" key="4">
    <source>
        <dbReference type="Proteomes" id="UP001565368"/>
    </source>
</evidence>
<evidence type="ECO:0000256" key="1">
    <source>
        <dbReference type="SAM" id="Phobius"/>
    </source>
</evidence>
<comment type="caution">
    <text evidence="3">The sequence shown here is derived from an EMBL/GenBank/DDBJ whole genome shotgun (WGS) entry which is preliminary data.</text>
</comment>
<feature type="signal peptide" evidence="2">
    <location>
        <begin position="1"/>
        <end position="18"/>
    </location>
</feature>
<sequence>MLLRVLLLCALALQHACAFDLALGLRPSRAPAPASEHNAPGYAITSPRPGQNAVLKAEHAVPEFTDTVTHLGSLPVVLRLPESAPPTLVLKLGRPGEPARAFLYAAREPSFNPNEAQLERGTWPGSYRVAFSSFALGKEVFPKGTYQLTLHGGSFHGAVLATSAPFDIVYADPRRLTGWRYALFVATMAATLALLGSYPWPMMLLRLAARAGRAVLAGLKAALQPLARPAAAVGRCVAVPFARVPRLPCCAARKDHPKCEHCGCKA</sequence>
<dbReference type="GeneID" id="95982952"/>
<dbReference type="RefSeq" id="XP_069210910.1">
    <property type="nucleotide sequence ID" value="XM_069350524.1"/>
</dbReference>
<reference evidence="3 4" key="1">
    <citation type="submission" date="2023-08" db="EMBL/GenBank/DDBJ databases">
        <title>Annotated Genome Sequence of Vanrija albida AlHP1.</title>
        <authorList>
            <person name="Herzog R."/>
        </authorList>
    </citation>
    <scope>NUCLEOTIDE SEQUENCE [LARGE SCALE GENOMIC DNA]</scope>
    <source>
        <strain evidence="3 4">AlHP1</strain>
    </source>
</reference>
<keyword evidence="4" id="KW-1185">Reference proteome</keyword>
<proteinExistence type="predicted"/>
<gene>
    <name evidence="3" type="ORF">Q8F55_001909</name>
</gene>
<protein>
    <recommendedName>
        <fullName evidence="5">Signal sequence receptor subunit alpha</fullName>
    </recommendedName>
</protein>
<accession>A0ABR3Q8B7</accession>
<evidence type="ECO:0000313" key="3">
    <source>
        <dbReference type="EMBL" id="KAL1410966.1"/>
    </source>
</evidence>
<keyword evidence="1" id="KW-0812">Transmembrane</keyword>
<keyword evidence="1" id="KW-1133">Transmembrane helix</keyword>
<evidence type="ECO:0000256" key="2">
    <source>
        <dbReference type="SAM" id="SignalP"/>
    </source>
</evidence>
<organism evidence="3 4">
    <name type="scientific">Vanrija albida</name>
    <dbReference type="NCBI Taxonomy" id="181172"/>
    <lineage>
        <taxon>Eukaryota</taxon>
        <taxon>Fungi</taxon>
        <taxon>Dikarya</taxon>
        <taxon>Basidiomycota</taxon>
        <taxon>Agaricomycotina</taxon>
        <taxon>Tremellomycetes</taxon>
        <taxon>Trichosporonales</taxon>
        <taxon>Trichosporonaceae</taxon>
        <taxon>Vanrija</taxon>
    </lineage>
</organism>
<dbReference type="Proteomes" id="UP001565368">
    <property type="component" value="Unassembled WGS sequence"/>
</dbReference>